<organism evidence="1 2">
    <name type="scientific">Pseudoalteromonas phage H101</name>
    <dbReference type="NCBI Taxonomy" id="1654919"/>
    <lineage>
        <taxon>Viruses</taxon>
        <taxon>Duplodnaviria</taxon>
        <taxon>Heunggongvirae</taxon>
        <taxon>Uroviricota</taxon>
        <taxon>Caudoviricetes</taxon>
        <taxon>Shandongvirus</taxon>
        <taxon>Shandongvirus H101</taxon>
    </lineage>
</organism>
<dbReference type="KEGG" id="vg:26796577"/>
<name>A0A0H4IRS4_9CAUD</name>
<dbReference type="GeneID" id="26796577"/>
<proteinExistence type="predicted"/>
<keyword evidence="2" id="KW-1185">Reference proteome</keyword>
<protein>
    <submittedName>
        <fullName evidence="1">Uncharacterized protein</fullName>
    </submittedName>
</protein>
<accession>A0A0H4IRS4</accession>
<sequence length="126" mass="14598">MYSQLKAKIQKSLGQNCTFTLDDGEQSFVTAPTNHIHLVDDFYSVKVGHVVYSNVTEYDQVLTNIKNIVDHCKTAQDEIGDYIQVVYLQGRDHPWRVVFGGFDNDLQDFDFEELDQLLNKLKTFEF</sequence>
<dbReference type="RefSeq" id="YP_009225516.1">
    <property type="nucleotide sequence ID" value="NC_029094.1"/>
</dbReference>
<dbReference type="EMBL" id="KR534323">
    <property type="protein sequence ID" value="AKO60983.1"/>
    <property type="molecule type" value="Genomic_DNA"/>
</dbReference>
<reference evidence="1 2" key="1">
    <citation type="submission" date="2015-05" db="EMBL/GenBank/DDBJ databases">
        <authorList>
            <person name="Wang D.B."/>
            <person name="Wang M."/>
        </authorList>
    </citation>
    <scope>NUCLEOTIDE SEQUENCE [LARGE SCALE GENOMIC DNA]</scope>
</reference>
<evidence type="ECO:0000313" key="2">
    <source>
        <dbReference type="Proteomes" id="UP000202763"/>
    </source>
</evidence>
<evidence type="ECO:0000313" key="1">
    <source>
        <dbReference type="EMBL" id="AKO60983.1"/>
    </source>
</evidence>
<dbReference type="Proteomes" id="UP000202763">
    <property type="component" value="Segment"/>
</dbReference>